<keyword evidence="1" id="KW-0805">Transcription regulation</keyword>
<organism evidence="6 7">
    <name type="scientific">Leptospira kemamanensis</name>
    <dbReference type="NCBI Taxonomy" id="2484942"/>
    <lineage>
        <taxon>Bacteria</taxon>
        <taxon>Pseudomonadati</taxon>
        <taxon>Spirochaetota</taxon>
        <taxon>Spirochaetia</taxon>
        <taxon>Leptospirales</taxon>
        <taxon>Leptospiraceae</taxon>
        <taxon>Leptospira</taxon>
    </lineage>
</organism>
<dbReference type="Pfam" id="PF07695">
    <property type="entry name" value="7TMR-DISM_7TM"/>
    <property type="match status" value="1"/>
</dbReference>
<comment type="caution">
    <text evidence="6">The sequence shown here is derived from an EMBL/GenBank/DDBJ whole genome shotgun (WGS) entry which is preliminary data.</text>
</comment>
<feature type="transmembrane region" description="Helical" evidence="4">
    <location>
        <begin position="224"/>
        <end position="244"/>
    </location>
</feature>
<evidence type="ECO:0000256" key="2">
    <source>
        <dbReference type="ARBA" id="ARBA00023125"/>
    </source>
</evidence>
<keyword evidence="7" id="KW-1185">Reference proteome</keyword>
<gene>
    <name evidence="6" type="ORF">EHQ59_04625</name>
</gene>
<dbReference type="GO" id="GO:0043565">
    <property type="term" value="F:sequence-specific DNA binding"/>
    <property type="evidence" value="ECO:0007669"/>
    <property type="project" value="InterPro"/>
</dbReference>
<reference evidence="6" key="1">
    <citation type="journal article" date="2019" name="PLoS Negl. Trop. Dis.">
        <title>Revisiting the worldwide diversity of Leptospira species in the environment.</title>
        <authorList>
            <person name="Vincent A.T."/>
            <person name="Schiettekatte O."/>
            <person name="Bourhy P."/>
            <person name="Veyrier F.J."/>
            <person name="Picardeau M."/>
        </authorList>
    </citation>
    <scope>NUCLEOTIDE SEQUENCE [LARGE SCALE GENOMIC DNA]</scope>
    <source>
        <strain evidence="6">201702454</strain>
    </source>
</reference>
<accession>A0A4R9JT69</accession>
<dbReference type="Pfam" id="PF12833">
    <property type="entry name" value="HTH_18"/>
    <property type="match status" value="1"/>
</dbReference>
<name>A0A4R9JT69_9LEPT</name>
<feature type="transmembrane region" description="Helical" evidence="4">
    <location>
        <begin position="160"/>
        <end position="180"/>
    </location>
</feature>
<keyword evidence="3" id="KW-0804">Transcription</keyword>
<proteinExistence type="predicted"/>
<evidence type="ECO:0000256" key="4">
    <source>
        <dbReference type="SAM" id="Phobius"/>
    </source>
</evidence>
<dbReference type="PANTHER" id="PTHR43280">
    <property type="entry name" value="ARAC-FAMILY TRANSCRIPTIONAL REGULATOR"/>
    <property type="match status" value="1"/>
</dbReference>
<feature type="domain" description="HTH araC/xylS-type" evidence="5">
    <location>
        <begin position="392"/>
        <end position="498"/>
    </location>
</feature>
<dbReference type="AlphaFoldDB" id="A0A4R9JT69"/>
<dbReference type="InterPro" id="IPR020449">
    <property type="entry name" value="Tscrpt_reg_AraC-type_HTH"/>
</dbReference>
<evidence type="ECO:0000259" key="5">
    <source>
        <dbReference type="PROSITE" id="PS01124"/>
    </source>
</evidence>
<evidence type="ECO:0000256" key="1">
    <source>
        <dbReference type="ARBA" id="ARBA00023015"/>
    </source>
</evidence>
<keyword evidence="4" id="KW-0812">Transmembrane</keyword>
<dbReference type="OrthoDB" id="328830at2"/>
<keyword evidence="4" id="KW-0472">Membrane</keyword>
<feature type="transmembrane region" description="Helical" evidence="4">
    <location>
        <begin position="308"/>
        <end position="330"/>
    </location>
</feature>
<feature type="transmembrane region" description="Helical" evidence="4">
    <location>
        <begin position="187"/>
        <end position="204"/>
    </location>
</feature>
<dbReference type="PRINTS" id="PR00032">
    <property type="entry name" value="HTHARAC"/>
</dbReference>
<dbReference type="SMART" id="SM00342">
    <property type="entry name" value="HTH_ARAC"/>
    <property type="match status" value="1"/>
</dbReference>
<keyword evidence="4" id="KW-1133">Transmembrane helix</keyword>
<dbReference type="InterPro" id="IPR009057">
    <property type="entry name" value="Homeodomain-like_sf"/>
</dbReference>
<feature type="transmembrane region" description="Helical" evidence="4">
    <location>
        <begin position="281"/>
        <end position="301"/>
    </location>
</feature>
<sequence>MNCKGQTNESTSGSYQVYYTTEVVAEEKTESSLRSLDWIPLHAPLQLGFYTKPVWIRLEWKGNDFPETLFLENQVAYFDSLRFLQWTSGGLQIQEDGDLVPKRKTLYSEHPFSLFQIDTKALKSHPDVFLEIQTISNFLFAPKIWTSEEMMQSVFQTRDYFLIFFSVLLFVLILNLSVYVNTRNTSFLYYCFYILCSGFYQISYTGYGKIYFWPNDTNWNDRSLVFFGSIALWSVILFSNRFLLLSKRLPKLKLPLLVFSILILTNAFTSLFVKHIICDQIIHFIAIIVSFTLMGAGILVFRQKYKMAIYYIIAWFCLLVAIVSFNLYAFNVLPDHFLLRNAIQYGNFFEIILFQFALLARIGETKETSVLFPKPELKLNVSEQRIANLNPELVIQNIDSSLVKEKLYLDEDLNLQNVASKFQLRPDQLSAIINVKQGMNFNQWINGYRIREACELMKTSPDKNILNIAFSVGFNSKSAFNEAFKRVMGETPTEYRKRMKVGS</sequence>
<evidence type="ECO:0000256" key="3">
    <source>
        <dbReference type="ARBA" id="ARBA00023163"/>
    </source>
</evidence>
<dbReference type="Proteomes" id="UP000297609">
    <property type="component" value="Unassembled WGS sequence"/>
</dbReference>
<feature type="transmembrane region" description="Helical" evidence="4">
    <location>
        <begin position="256"/>
        <end position="275"/>
    </location>
</feature>
<dbReference type="InterPro" id="IPR011623">
    <property type="entry name" value="7TMR_DISM_rcpt_extracell_dom1"/>
</dbReference>
<keyword evidence="2" id="KW-0238">DNA-binding</keyword>
<evidence type="ECO:0000313" key="7">
    <source>
        <dbReference type="Proteomes" id="UP000297609"/>
    </source>
</evidence>
<dbReference type="PROSITE" id="PS00041">
    <property type="entry name" value="HTH_ARAC_FAMILY_1"/>
    <property type="match status" value="1"/>
</dbReference>
<dbReference type="InterPro" id="IPR018062">
    <property type="entry name" value="HTH_AraC-typ_CS"/>
</dbReference>
<dbReference type="Gene3D" id="1.10.10.60">
    <property type="entry name" value="Homeodomain-like"/>
    <property type="match status" value="2"/>
</dbReference>
<protein>
    <submittedName>
        <fullName evidence="6">Helix-turn-helix domain-containing protein</fullName>
    </submittedName>
</protein>
<dbReference type="EMBL" id="RQGG01000012">
    <property type="protein sequence ID" value="TGL55335.1"/>
    <property type="molecule type" value="Genomic_DNA"/>
</dbReference>
<dbReference type="GO" id="GO:0003700">
    <property type="term" value="F:DNA-binding transcription factor activity"/>
    <property type="evidence" value="ECO:0007669"/>
    <property type="project" value="InterPro"/>
</dbReference>
<evidence type="ECO:0000313" key="6">
    <source>
        <dbReference type="EMBL" id="TGL55335.1"/>
    </source>
</evidence>
<dbReference type="PROSITE" id="PS01124">
    <property type="entry name" value="HTH_ARAC_FAMILY_2"/>
    <property type="match status" value="1"/>
</dbReference>
<dbReference type="InterPro" id="IPR018060">
    <property type="entry name" value="HTH_AraC"/>
</dbReference>
<dbReference type="SUPFAM" id="SSF46689">
    <property type="entry name" value="Homeodomain-like"/>
    <property type="match status" value="1"/>
</dbReference>
<dbReference type="PANTHER" id="PTHR43280:SF29">
    <property type="entry name" value="ARAC-FAMILY TRANSCRIPTIONAL REGULATOR"/>
    <property type="match status" value="1"/>
</dbReference>